<reference evidence="1" key="1">
    <citation type="journal article" date="2014" name="Front. Microbiol.">
        <title>High frequency of phylogenetically diverse reductive dehalogenase-homologous genes in deep subseafloor sedimentary metagenomes.</title>
        <authorList>
            <person name="Kawai M."/>
            <person name="Futagami T."/>
            <person name="Toyoda A."/>
            <person name="Takaki Y."/>
            <person name="Nishi S."/>
            <person name="Hori S."/>
            <person name="Arai W."/>
            <person name="Tsubouchi T."/>
            <person name="Morono Y."/>
            <person name="Uchiyama I."/>
            <person name="Ito T."/>
            <person name="Fujiyama A."/>
            <person name="Inagaki F."/>
            <person name="Takami H."/>
        </authorList>
    </citation>
    <scope>NUCLEOTIDE SEQUENCE</scope>
    <source>
        <strain evidence="1">Expedition CK06-06</strain>
    </source>
</reference>
<dbReference type="AlphaFoldDB" id="X1D9Q2"/>
<proteinExistence type="predicted"/>
<name>X1D9Q2_9ZZZZ</name>
<feature type="non-terminal residue" evidence="1">
    <location>
        <position position="80"/>
    </location>
</feature>
<organism evidence="1">
    <name type="scientific">marine sediment metagenome</name>
    <dbReference type="NCBI Taxonomy" id="412755"/>
    <lineage>
        <taxon>unclassified sequences</taxon>
        <taxon>metagenomes</taxon>
        <taxon>ecological metagenomes</taxon>
    </lineage>
</organism>
<evidence type="ECO:0000313" key="1">
    <source>
        <dbReference type="EMBL" id="GAH05010.1"/>
    </source>
</evidence>
<sequence length="80" mass="8941">MFGVIVRFICFSNFNNVIGLDNFDDFYNPAIKRSNISECLGSGRFELVEGDIRDTKCVESILVNGDIYQGLCKKLVQIGA</sequence>
<gene>
    <name evidence="1" type="ORF">S01H4_40355</name>
</gene>
<comment type="caution">
    <text evidence="1">The sequence shown here is derived from an EMBL/GenBank/DDBJ whole genome shotgun (WGS) entry which is preliminary data.</text>
</comment>
<accession>X1D9Q2</accession>
<protein>
    <submittedName>
        <fullName evidence="1">Uncharacterized protein</fullName>
    </submittedName>
</protein>
<dbReference type="EMBL" id="BART01021964">
    <property type="protein sequence ID" value="GAH05010.1"/>
    <property type="molecule type" value="Genomic_DNA"/>
</dbReference>